<dbReference type="SUPFAM" id="SSF53590">
    <property type="entry name" value="Nucleoside hydrolase"/>
    <property type="match status" value="1"/>
</dbReference>
<dbReference type="PANTHER" id="PTHR12304:SF56">
    <property type="entry name" value="HYDROLASE, PUTATIVE (AFU_ORTHOLOGUE AFUA_1G11790)-RELATED"/>
    <property type="match status" value="1"/>
</dbReference>
<dbReference type="InterPro" id="IPR036452">
    <property type="entry name" value="Ribo_hydro-like"/>
</dbReference>
<dbReference type="AlphaFoldDB" id="K8X6Y8"/>
<reference evidence="4 5" key="1">
    <citation type="journal article" date="2013" name="Genome Announc.">
        <title>Draft Genome Sequence of Rhodococcus opacus Strain M213 Shows a Diverse Catabolic Potential.</title>
        <authorList>
            <person name="Pathak A."/>
            <person name="Green S.J."/>
            <person name="Ogram A."/>
            <person name="Chauhan A."/>
        </authorList>
    </citation>
    <scope>NUCLEOTIDE SEQUENCE [LARGE SCALE GENOMIC DNA]</scope>
    <source>
        <strain evidence="4 5">M213</strain>
    </source>
</reference>
<keyword evidence="1 4" id="KW-0378">Hydrolase</keyword>
<sequence>MPRPRPLIIDTDPGIDDALAIAMALASSEVRVVGLTSVAGNSPLDVTTANAVALLAAFDRSDVPVAAGAAHPLAGTYERVKDSPHGDNGLGGIELEAPGLQRRSMHAMDLIADILRDAEPRSVDIAALGPLTNIAMFLAKHPDLADRIAHITVMGGGTGPGNITDHAEFNIWHDPEAAALVFADTGGAEIVVVGLDVTRRATLDADDLECLRRKSPRGALLARMINAYGDLHEGGWPMHDALALASIVHPPVISTRPASIEVVTAAGKHRGQTLVQFTDEARSPSSGRQIQFATDVDVPLFRDLVHTKVTC</sequence>
<dbReference type="InterPro" id="IPR001910">
    <property type="entry name" value="Inosine/uridine_hydrolase_dom"/>
</dbReference>
<dbReference type="EMBL" id="AJYC02000157">
    <property type="protein sequence ID" value="EKT77339.1"/>
    <property type="molecule type" value="Genomic_DNA"/>
</dbReference>
<name>K8X6Y8_RHOOP</name>
<evidence type="ECO:0000313" key="5">
    <source>
        <dbReference type="Proteomes" id="UP000005951"/>
    </source>
</evidence>
<dbReference type="Pfam" id="PF01156">
    <property type="entry name" value="IU_nuc_hydro"/>
    <property type="match status" value="1"/>
</dbReference>
<comment type="caution">
    <text evidence="4">The sequence shown here is derived from an EMBL/GenBank/DDBJ whole genome shotgun (WGS) entry which is preliminary data.</text>
</comment>
<accession>K8X6Y8</accession>
<dbReference type="GO" id="GO:0006152">
    <property type="term" value="P:purine nucleoside catabolic process"/>
    <property type="evidence" value="ECO:0007669"/>
    <property type="project" value="TreeGrafter"/>
</dbReference>
<dbReference type="GO" id="GO:0005829">
    <property type="term" value="C:cytosol"/>
    <property type="evidence" value="ECO:0007669"/>
    <property type="project" value="TreeGrafter"/>
</dbReference>
<evidence type="ECO:0000256" key="2">
    <source>
        <dbReference type="ARBA" id="ARBA00023295"/>
    </source>
</evidence>
<evidence type="ECO:0000259" key="3">
    <source>
        <dbReference type="Pfam" id="PF01156"/>
    </source>
</evidence>
<dbReference type="Gene3D" id="3.90.245.10">
    <property type="entry name" value="Ribonucleoside hydrolase-like"/>
    <property type="match status" value="1"/>
</dbReference>
<dbReference type="InterPro" id="IPR023186">
    <property type="entry name" value="IUNH"/>
</dbReference>
<organism evidence="4 5">
    <name type="scientific">Rhodococcus opacus M213</name>
    <dbReference type="NCBI Taxonomy" id="1129896"/>
    <lineage>
        <taxon>Bacteria</taxon>
        <taxon>Bacillati</taxon>
        <taxon>Actinomycetota</taxon>
        <taxon>Actinomycetes</taxon>
        <taxon>Mycobacteriales</taxon>
        <taxon>Nocardiaceae</taxon>
        <taxon>Rhodococcus</taxon>
    </lineage>
</organism>
<dbReference type="Proteomes" id="UP000005951">
    <property type="component" value="Unassembled WGS sequence"/>
</dbReference>
<gene>
    <name evidence="4" type="ORF">WSS_A38091</name>
</gene>
<dbReference type="PANTHER" id="PTHR12304">
    <property type="entry name" value="INOSINE-URIDINE PREFERRING NUCLEOSIDE HYDROLASE"/>
    <property type="match status" value="1"/>
</dbReference>
<evidence type="ECO:0000313" key="4">
    <source>
        <dbReference type="EMBL" id="EKT77339.1"/>
    </source>
</evidence>
<dbReference type="GO" id="GO:0008477">
    <property type="term" value="F:purine nucleosidase activity"/>
    <property type="evidence" value="ECO:0007669"/>
    <property type="project" value="TreeGrafter"/>
</dbReference>
<proteinExistence type="predicted"/>
<protein>
    <submittedName>
        <fullName evidence="4">Inosine-uridine preferring nucleoside hydrolase</fullName>
    </submittedName>
</protein>
<evidence type="ECO:0000256" key="1">
    <source>
        <dbReference type="ARBA" id="ARBA00022801"/>
    </source>
</evidence>
<keyword evidence="2" id="KW-0326">Glycosidase</keyword>
<feature type="domain" description="Inosine/uridine-preferring nucleoside hydrolase" evidence="3">
    <location>
        <begin position="7"/>
        <end position="302"/>
    </location>
</feature>